<proteinExistence type="predicted"/>
<evidence type="ECO:0000313" key="4">
    <source>
        <dbReference type="Proteomes" id="UP000215914"/>
    </source>
</evidence>
<accession>A0A251SIT4</accession>
<feature type="compositionally biased region" description="Basic residues" evidence="1">
    <location>
        <begin position="44"/>
        <end position="53"/>
    </location>
</feature>
<organism evidence="3 4">
    <name type="scientific">Helianthus annuus</name>
    <name type="common">Common sunflower</name>
    <dbReference type="NCBI Taxonomy" id="4232"/>
    <lineage>
        <taxon>Eukaryota</taxon>
        <taxon>Viridiplantae</taxon>
        <taxon>Streptophyta</taxon>
        <taxon>Embryophyta</taxon>
        <taxon>Tracheophyta</taxon>
        <taxon>Spermatophyta</taxon>
        <taxon>Magnoliopsida</taxon>
        <taxon>eudicotyledons</taxon>
        <taxon>Gunneridae</taxon>
        <taxon>Pentapetalae</taxon>
        <taxon>asterids</taxon>
        <taxon>campanulids</taxon>
        <taxon>Asterales</taxon>
        <taxon>Asteraceae</taxon>
        <taxon>Asteroideae</taxon>
        <taxon>Heliantheae alliance</taxon>
        <taxon>Heliantheae</taxon>
        <taxon>Helianthus</taxon>
    </lineage>
</organism>
<sequence>MVCPTNTPPPVSYRADHHHRVVVSDVWIEKERERDREERESEKKRRRRTRRRQ</sequence>
<feature type="region of interest" description="Disordered" evidence="1">
    <location>
        <begin position="30"/>
        <end position="53"/>
    </location>
</feature>
<gene>
    <name evidence="3" type="ORF">HannXRQ_Chr14g0433981</name>
    <name evidence="2" type="ORF">HanXRQr2_Chr14g0630801</name>
</gene>
<evidence type="ECO:0000256" key="1">
    <source>
        <dbReference type="SAM" id="MobiDB-lite"/>
    </source>
</evidence>
<dbReference type="AlphaFoldDB" id="A0A251SIT4"/>
<keyword evidence="4" id="KW-1185">Reference proteome</keyword>
<protein>
    <submittedName>
        <fullName evidence="3">Uncharacterized protein</fullName>
    </submittedName>
</protein>
<dbReference type="Proteomes" id="UP000215914">
    <property type="component" value="Chromosome 14"/>
</dbReference>
<feature type="compositionally biased region" description="Basic and acidic residues" evidence="1">
    <location>
        <begin position="30"/>
        <end position="43"/>
    </location>
</feature>
<reference evidence="2" key="3">
    <citation type="submission" date="2020-06" db="EMBL/GenBank/DDBJ databases">
        <title>Helianthus annuus Genome sequencing and assembly Release 2.</title>
        <authorList>
            <person name="Gouzy J."/>
            <person name="Langlade N."/>
            <person name="Munos S."/>
        </authorList>
    </citation>
    <scope>NUCLEOTIDE SEQUENCE</scope>
    <source>
        <tissue evidence="2">Leaves</tissue>
    </source>
</reference>
<reference evidence="2 4" key="1">
    <citation type="journal article" date="2017" name="Nature">
        <title>The sunflower genome provides insights into oil metabolism, flowering and Asterid evolution.</title>
        <authorList>
            <person name="Badouin H."/>
            <person name="Gouzy J."/>
            <person name="Grassa C.J."/>
            <person name="Murat F."/>
            <person name="Staton S.E."/>
            <person name="Cottret L."/>
            <person name="Lelandais-Briere C."/>
            <person name="Owens G.L."/>
            <person name="Carrere S."/>
            <person name="Mayjonade B."/>
            <person name="Legrand L."/>
            <person name="Gill N."/>
            <person name="Kane N.C."/>
            <person name="Bowers J.E."/>
            <person name="Hubner S."/>
            <person name="Bellec A."/>
            <person name="Berard A."/>
            <person name="Berges H."/>
            <person name="Blanchet N."/>
            <person name="Boniface M.C."/>
            <person name="Brunel D."/>
            <person name="Catrice O."/>
            <person name="Chaidir N."/>
            <person name="Claudel C."/>
            <person name="Donnadieu C."/>
            <person name="Faraut T."/>
            <person name="Fievet G."/>
            <person name="Helmstetter N."/>
            <person name="King M."/>
            <person name="Knapp S.J."/>
            <person name="Lai Z."/>
            <person name="Le Paslier M.C."/>
            <person name="Lippi Y."/>
            <person name="Lorenzon L."/>
            <person name="Mandel J.R."/>
            <person name="Marage G."/>
            <person name="Marchand G."/>
            <person name="Marquand E."/>
            <person name="Bret-Mestries E."/>
            <person name="Morien E."/>
            <person name="Nambeesan S."/>
            <person name="Nguyen T."/>
            <person name="Pegot-Espagnet P."/>
            <person name="Pouilly N."/>
            <person name="Raftis F."/>
            <person name="Sallet E."/>
            <person name="Schiex T."/>
            <person name="Thomas J."/>
            <person name="Vandecasteele C."/>
            <person name="Vares D."/>
            <person name="Vear F."/>
            <person name="Vautrin S."/>
            <person name="Crespi M."/>
            <person name="Mangin B."/>
            <person name="Burke J.M."/>
            <person name="Salse J."/>
            <person name="Munos S."/>
            <person name="Vincourt P."/>
            <person name="Rieseberg L.H."/>
            <person name="Langlade N.B."/>
        </authorList>
    </citation>
    <scope>NUCLEOTIDE SEQUENCE [LARGE SCALE GENOMIC DNA]</scope>
    <source>
        <strain evidence="4">cv. SF193</strain>
        <tissue evidence="2">Leaves</tissue>
    </source>
</reference>
<evidence type="ECO:0000313" key="2">
    <source>
        <dbReference type="EMBL" id="KAF5767964.1"/>
    </source>
</evidence>
<dbReference type="EMBL" id="CM007903">
    <property type="protein sequence ID" value="OTF97380.1"/>
    <property type="molecule type" value="Genomic_DNA"/>
</dbReference>
<reference evidence="3" key="2">
    <citation type="submission" date="2017-02" db="EMBL/GenBank/DDBJ databases">
        <title>Sunflower complete genome.</title>
        <authorList>
            <person name="Langlade N."/>
            <person name="Munos S."/>
        </authorList>
    </citation>
    <scope>NUCLEOTIDE SEQUENCE [LARGE SCALE GENOMIC DNA]</scope>
    <source>
        <tissue evidence="3">Leaves</tissue>
    </source>
</reference>
<dbReference type="EMBL" id="MNCJ02000329">
    <property type="protein sequence ID" value="KAF5767964.1"/>
    <property type="molecule type" value="Genomic_DNA"/>
</dbReference>
<name>A0A251SIT4_HELAN</name>
<dbReference type="Gramene" id="mRNA:HanXRQr2_Chr14g0630801">
    <property type="protein sequence ID" value="CDS:HanXRQr2_Chr14g0630801.1"/>
    <property type="gene ID" value="HanXRQr2_Chr14g0630801"/>
</dbReference>
<dbReference type="InParanoid" id="A0A251SIT4"/>
<evidence type="ECO:0000313" key="3">
    <source>
        <dbReference type="EMBL" id="OTF97380.1"/>
    </source>
</evidence>